<proteinExistence type="predicted"/>
<comment type="caution">
    <text evidence="3">The sequence shown here is derived from an EMBL/GenBank/DDBJ whole genome shotgun (WGS) entry which is preliminary data.</text>
</comment>
<dbReference type="Proteomes" id="UP001139410">
    <property type="component" value="Unassembled WGS sequence"/>
</dbReference>
<keyword evidence="2" id="KW-0732">Signal</keyword>
<feature type="chain" id="PRO_5040837397" description="Argininosuccinate lyase" evidence="2">
    <location>
        <begin position="22"/>
        <end position="109"/>
    </location>
</feature>
<accession>A0A9X1TX51</accession>
<dbReference type="EMBL" id="JAKFGM010000002">
    <property type="protein sequence ID" value="MCF2514780.1"/>
    <property type="molecule type" value="Genomic_DNA"/>
</dbReference>
<evidence type="ECO:0000313" key="4">
    <source>
        <dbReference type="Proteomes" id="UP001139410"/>
    </source>
</evidence>
<keyword evidence="4" id="KW-1185">Reference proteome</keyword>
<evidence type="ECO:0000256" key="1">
    <source>
        <dbReference type="SAM" id="MobiDB-lite"/>
    </source>
</evidence>
<evidence type="ECO:0000313" key="3">
    <source>
        <dbReference type="EMBL" id="MCF2514780.1"/>
    </source>
</evidence>
<evidence type="ECO:0008006" key="5">
    <source>
        <dbReference type="Google" id="ProtNLM"/>
    </source>
</evidence>
<dbReference type="RefSeq" id="WP_235067279.1">
    <property type="nucleotide sequence ID" value="NZ_JAKFGM010000002.1"/>
</dbReference>
<evidence type="ECO:0000256" key="2">
    <source>
        <dbReference type="SAM" id="SignalP"/>
    </source>
</evidence>
<sequence>MTNRLPLIVVVLLLAACGRTAELAPPAGKALPQKPALASQPLTAEQLLELPPQADPDRVDELNKKGAARQSDRFDMPPPDGVAAPPPVGSQQPSTPSTTGPDNQDEPRR</sequence>
<feature type="compositionally biased region" description="Polar residues" evidence="1">
    <location>
        <begin position="90"/>
        <end position="102"/>
    </location>
</feature>
<feature type="compositionally biased region" description="Basic and acidic residues" evidence="1">
    <location>
        <begin position="55"/>
        <end position="75"/>
    </location>
</feature>
<reference evidence="3" key="1">
    <citation type="submission" date="2022-01" db="EMBL/GenBank/DDBJ databases">
        <authorList>
            <person name="Jo J.-H."/>
            <person name="Im W.-T."/>
        </authorList>
    </citation>
    <scope>NUCLEOTIDE SEQUENCE</scope>
    <source>
        <strain evidence="3">G124</strain>
    </source>
</reference>
<protein>
    <recommendedName>
        <fullName evidence="5">Argininosuccinate lyase</fullName>
    </recommendedName>
</protein>
<organism evidence="3 4">
    <name type="scientific">Sphingomonas cremea</name>
    <dbReference type="NCBI Taxonomy" id="2904799"/>
    <lineage>
        <taxon>Bacteria</taxon>
        <taxon>Pseudomonadati</taxon>
        <taxon>Pseudomonadota</taxon>
        <taxon>Alphaproteobacteria</taxon>
        <taxon>Sphingomonadales</taxon>
        <taxon>Sphingomonadaceae</taxon>
        <taxon>Sphingomonas</taxon>
    </lineage>
</organism>
<feature type="compositionally biased region" description="Pro residues" evidence="1">
    <location>
        <begin position="76"/>
        <end position="88"/>
    </location>
</feature>
<feature type="signal peptide" evidence="2">
    <location>
        <begin position="1"/>
        <end position="21"/>
    </location>
</feature>
<dbReference type="PROSITE" id="PS51257">
    <property type="entry name" value="PROKAR_LIPOPROTEIN"/>
    <property type="match status" value="1"/>
</dbReference>
<gene>
    <name evidence="3" type="ORF">LVY65_06855</name>
</gene>
<dbReference type="AlphaFoldDB" id="A0A9X1TX51"/>
<feature type="region of interest" description="Disordered" evidence="1">
    <location>
        <begin position="25"/>
        <end position="109"/>
    </location>
</feature>
<name>A0A9X1TX51_9SPHN</name>